<accession>A0A2Z7C5W5</accession>
<gene>
    <name evidence="2" type="ORF">F511_43322</name>
</gene>
<dbReference type="AlphaFoldDB" id="A0A2Z7C5W5"/>
<proteinExistence type="predicted"/>
<keyword evidence="3" id="KW-1185">Reference proteome</keyword>
<evidence type="ECO:0000256" key="1">
    <source>
        <dbReference type="SAM" id="SignalP"/>
    </source>
</evidence>
<name>A0A2Z7C5W5_9LAMI</name>
<evidence type="ECO:0000313" key="3">
    <source>
        <dbReference type="Proteomes" id="UP000250235"/>
    </source>
</evidence>
<organism evidence="2 3">
    <name type="scientific">Dorcoceras hygrometricum</name>
    <dbReference type="NCBI Taxonomy" id="472368"/>
    <lineage>
        <taxon>Eukaryota</taxon>
        <taxon>Viridiplantae</taxon>
        <taxon>Streptophyta</taxon>
        <taxon>Embryophyta</taxon>
        <taxon>Tracheophyta</taxon>
        <taxon>Spermatophyta</taxon>
        <taxon>Magnoliopsida</taxon>
        <taxon>eudicotyledons</taxon>
        <taxon>Gunneridae</taxon>
        <taxon>Pentapetalae</taxon>
        <taxon>asterids</taxon>
        <taxon>lamiids</taxon>
        <taxon>Lamiales</taxon>
        <taxon>Gesneriaceae</taxon>
        <taxon>Didymocarpoideae</taxon>
        <taxon>Trichosporeae</taxon>
        <taxon>Loxocarpinae</taxon>
        <taxon>Dorcoceras</taxon>
    </lineage>
</organism>
<feature type="signal peptide" evidence="1">
    <location>
        <begin position="1"/>
        <end position="22"/>
    </location>
</feature>
<evidence type="ECO:0000313" key="2">
    <source>
        <dbReference type="EMBL" id="KZV42314.1"/>
    </source>
</evidence>
<sequence>MGVIALIVCLLVVNAGQPSCSAKRMRHRFEVQVTRGSLIMENASTIAPAGFVGGNVLLLVAAAFTRVFGISSSVIVLSIRYGFELVLRRGYGLDELLRGRAVIPHSHLPAGIVATMHRVVNYHSSWARQQQVELFDASGNPGSTAGRGFNPAGGAPGAGLAMETSKVKSGVRNQAEANLNQKIQAKQLINQLDNQTQATSHPVVSQNEPAVAIHPVARSIQSTSYSGSSRELQYYCISSRHGIPDARKAEVAKRCNQAQSIQSTKNSAEAQSSSRHESAAKQLTIYESWMSTAELL</sequence>
<reference evidence="2 3" key="1">
    <citation type="journal article" date="2015" name="Proc. Natl. Acad. Sci. U.S.A.">
        <title>The resurrection genome of Boea hygrometrica: A blueprint for survival of dehydration.</title>
        <authorList>
            <person name="Xiao L."/>
            <person name="Yang G."/>
            <person name="Zhang L."/>
            <person name="Yang X."/>
            <person name="Zhao S."/>
            <person name="Ji Z."/>
            <person name="Zhou Q."/>
            <person name="Hu M."/>
            <person name="Wang Y."/>
            <person name="Chen M."/>
            <person name="Xu Y."/>
            <person name="Jin H."/>
            <person name="Xiao X."/>
            <person name="Hu G."/>
            <person name="Bao F."/>
            <person name="Hu Y."/>
            <person name="Wan P."/>
            <person name="Li L."/>
            <person name="Deng X."/>
            <person name="Kuang T."/>
            <person name="Xiang C."/>
            <person name="Zhu J.K."/>
            <person name="Oliver M.J."/>
            <person name="He Y."/>
        </authorList>
    </citation>
    <scope>NUCLEOTIDE SEQUENCE [LARGE SCALE GENOMIC DNA]</scope>
    <source>
        <strain evidence="3">cv. XS01</strain>
    </source>
</reference>
<dbReference type="EMBL" id="KQ999156">
    <property type="protein sequence ID" value="KZV42314.1"/>
    <property type="molecule type" value="Genomic_DNA"/>
</dbReference>
<keyword evidence="1" id="KW-0732">Signal</keyword>
<protein>
    <submittedName>
        <fullName evidence="2">Uncharacterized protein</fullName>
    </submittedName>
</protein>
<feature type="chain" id="PRO_5016359612" evidence="1">
    <location>
        <begin position="23"/>
        <end position="296"/>
    </location>
</feature>
<dbReference type="Proteomes" id="UP000250235">
    <property type="component" value="Unassembled WGS sequence"/>
</dbReference>